<gene>
    <name evidence="3" type="ORF">C461_09447</name>
</gene>
<dbReference type="InterPro" id="IPR011674">
    <property type="entry name" value="DUF1616"/>
</dbReference>
<keyword evidence="4" id="KW-1185">Reference proteome</keyword>
<evidence type="ECO:0000313" key="4">
    <source>
        <dbReference type="Proteomes" id="UP000011575"/>
    </source>
</evidence>
<feature type="transmembrane region" description="Helical" evidence="1">
    <location>
        <begin position="150"/>
        <end position="171"/>
    </location>
</feature>
<keyword evidence="1" id="KW-0472">Membrane</keyword>
<evidence type="ECO:0000256" key="1">
    <source>
        <dbReference type="SAM" id="Phobius"/>
    </source>
</evidence>
<comment type="caution">
    <text evidence="3">The sequence shown here is derived from an EMBL/GenBank/DDBJ whole genome shotgun (WGS) entry which is preliminary data.</text>
</comment>
<feature type="domain" description="DUF1616" evidence="2">
    <location>
        <begin position="9"/>
        <end position="298"/>
    </location>
</feature>
<keyword evidence="1" id="KW-0812">Transmembrane</keyword>
<name>M0PA03_9EURY</name>
<dbReference type="AlphaFoldDB" id="M0PA03"/>
<feature type="transmembrane region" description="Helical" evidence="1">
    <location>
        <begin position="31"/>
        <end position="52"/>
    </location>
</feature>
<feature type="transmembrane region" description="Helical" evidence="1">
    <location>
        <begin position="6"/>
        <end position="24"/>
    </location>
</feature>
<sequence length="303" mass="31714">MLAADLFAVVATVILLAGIVFTPLGDIRGLAVVIGLPFVLLVPGYALVSAVFPRRGDLAPGSATEISWVARIGASVAGSGIALTVVGVMLDFTIWGFDRTAIVVGLSVVSVGATAVAWYRRRSLDTAYQAGIGLGAVRSTVRTAVIDESAVSVVLTILMVIAAAGAVGVVAEESTSDGSVIELYVLGENESGELTAGAYPSNATVGDPITAGVGVGTSTLSFDGYVTVRLERVTVDGDDVTVRESRRLGRIDIQLSPGERTIRRHTVQPSMAGEELRMTYRLYRTGSESPLRQVHVWLTVRPA</sequence>
<organism evidence="3 4">
    <name type="scientific">Halorubrum aidingense JCM 13560</name>
    <dbReference type="NCBI Taxonomy" id="1230454"/>
    <lineage>
        <taxon>Archaea</taxon>
        <taxon>Methanobacteriati</taxon>
        <taxon>Methanobacteriota</taxon>
        <taxon>Stenosarchaea group</taxon>
        <taxon>Halobacteria</taxon>
        <taxon>Halobacteriales</taxon>
        <taxon>Haloferacaceae</taxon>
        <taxon>Halorubrum</taxon>
    </lineage>
</organism>
<dbReference type="Pfam" id="PF07760">
    <property type="entry name" value="DUF1616"/>
    <property type="match status" value="1"/>
</dbReference>
<accession>M0PA03</accession>
<protein>
    <recommendedName>
        <fullName evidence="2">DUF1616 domain-containing protein</fullName>
    </recommendedName>
</protein>
<dbReference type="OrthoDB" id="82282at2157"/>
<proteinExistence type="predicted"/>
<evidence type="ECO:0000259" key="2">
    <source>
        <dbReference type="Pfam" id="PF07760"/>
    </source>
</evidence>
<evidence type="ECO:0000313" key="3">
    <source>
        <dbReference type="EMBL" id="EMA66972.1"/>
    </source>
</evidence>
<keyword evidence="1" id="KW-1133">Transmembrane helix</keyword>
<dbReference type="EMBL" id="AOJI01000024">
    <property type="protein sequence ID" value="EMA66972.1"/>
    <property type="molecule type" value="Genomic_DNA"/>
</dbReference>
<dbReference type="Proteomes" id="UP000011575">
    <property type="component" value="Unassembled WGS sequence"/>
</dbReference>
<dbReference type="STRING" id="1230454.C461_09447"/>
<reference evidence="3 4" key="1">
    <citation type="journal article" date="2014" name="PLoS Genet.">
        <title>Phylogenetically driven sequencing of extremely halophilic archaea reveals strategies for static and dynamic osmo-response.</title>
        <authorList>
            <person name="Becker E.A."/>
            <person name="Seitzer P.M."/>
            <person name="Tritt A."/>
            <person name="Larsen D."/>
            <person name="Krusor M."/>
            <person name="Yao A.I."/>
            <person name="Wu D."/>
            <person name="Madern D."/>
            <person name="Eisen J.A."/>
            <person name="Darling A.E."/>
            <person name="Facciotti M.T."/>
        </authorList>
    </citation>
    <scope>NUCLEOTIDE SEQUENCE [LARGE SCALE GENOMIC DNA]</scope>
    <source>
        <strain evidence="3 4">JCM 13560</strain>
    </source>
</reference>
<feature type="transmembrane region" description="Helical" evidence="1">
    <location>
        <begin position="101"/>
        <end position="119"/>
    </location>
</feature>
<feature type="transmembrane region" description="Helical" evidence="1">
    <location>
        <begin position="72"/>
        <end position="94"/>
    </location>
</feature>